<organism evidence="12 13">
    <name type="scientific">Mesotoga infera</name>
    <dbReference type="NCBI Taxonomy" id="1236046"/>
    <lineage>
        <taxon>Bacteria</taxon>
        <taxon>Thermotogati</taxon>
        <taxon>Thermotogota</taxon>
        <taxon>Thermotogae</taxon>
        <taxon>Kosmotogales</taxon>
        <taxon>Kosmotogaceae</taxon>
        <taxon>Mesotoga</taxon>
    </lineage>
</organism>
<evidence type="ECO:0000256" key="3">
    <source>
        <dbReference type="ARBA" id="ARBA00022475"/>
    </source>
</evidence>
<keyword evidence="5" id="KW-0133">Cell shape</keyword>
<dbReference type="SUPFAM" id="SSF56601">
    <property type="entry name" value="beta-lactamase/transpeptidase-like"/>
    <property type="match status" value="1"/>
</dbReference>
<evidence type="ECO:0000259" key="11">
    <source>
        <dbReference type="Pfam" id="PF03717"/>
    </source>
</evidence>
<dbReference type="GO" id="GO:0016757">
    <property type="term" value="F:glycosyltransferase activity"/>
    <property type="evidence" value="ECO:0007669"/>
    <property type="project" value="UniProtKB-KW"/>
</dbReference>
<keyword evidence="12" id="KW-0328">Glycosyltransferase</keyword>
<evidence type="ECO:0000256" key="4">
    <source>
        <dbReference type="ARBA" id="ARBA00022692"/>
    </source>
</evidence>
<feature type="domain" description="Penicillin-binding protein dimerisation" evidence="11">
    <location>
        <begin position="51"/>
        <end position="189"/>
    </location>
</feature>
<evidence type="ECO:0000313" key="12">
    <source>
        <dbReference type="EMBL" id="SSC11671.1"/>
    </source>
</evidence>
<sequence length="553" mass="61647">MKSKRFDLFFILFLAAMVFFVYRLYGYQVKNNEKYVQQVENMSLRSIKTLSTRGSILDRYSTPLAWDAPIYTVRKKVVFLADDLKRTVINGFEDRDRAESFIRRLEMYGSIETDLPVVLADRLKEYPELEVSERIIRYYIENPGLAHVLGYLRGDGEAVMGVEKQYNDLLTGTPGEKVIRVDSRGNTVAVESESSPLPGDNVMLTIDAQLSMFAYDRLLATGKNGAAVVMKTNGEVLALVSVPSFNNNLFSRRISDRDWLRMNLDPSTPLINRAITPFSPGSVIKPFIAMVALAEGYDPSIEVICGGSFQYKNTSGEVQGIYRDWFLYGHGVTGLSKAITVSCNVYFYQLGLELEIETMNVYGKKWGIFEPTGIDLPGEGTGLLPSPAWKKEKTGEGWFPGDTILTSIGQGYLSITPLQLARMTAEIAIRGAEVLPFICRERSSERVVIDLNEESWDLMINAMKDVISKGGAAAESGTAYTAFRNFQWPVAGKTGTAEQGGSLPTHSWFTGFTPVEDPEIVVSVFVQDGGYGSGLASEVSRDIMEFYYENRNR</sequence>
<dbReference type="EMBL" id="LS974202">
    <property type="protein sequence ID" value="SSC11671.1"/>
    <property type="molecule type" value="Genomic_DNA"/>
</dbReference>
<keyword evidence="13" id="KW-1185">Reference proteome</keyword>
<evidence type="ECO:0000256" key="1">
    <source>
        <dbReference type="ARBA" id="ARBA00004167"/>
    </source>
</evidence>
<evidence type="ECO:0000256" key="6">
    <source>
        <dbReference type="ARBA" id="ARBA00022984"/>
    </source>
</evidence>
<dbReference type="SUPFAM" id="SSF56519">
    <property type="entry name" value="Penicillin binding protein dimerisation domain"/>
    <property type="match status" value="1"/>
</dbReference>
<keyword evidence="12" id="KW-0808">Transferase</keyword>
<dbReference type="RefSeq" id="WP_169698118.1">
    <property type="nucleotide sequence ID" value="NZ_LS974202.1"/>
</dbReference>
<evidence type="ECO:0000256" key="2">
    <source>
        <dbReference type="ARBA" id="ARBA00004236"/>
    </source>
</evidence>
<evidence type="ECO:0000259" key="10">
    <source>
        <dbReference type="Pfam" id="PF00905"/>
    </source>
</evidence>
<dbReference type="Gene3D" id="3.40.710.10">
    <property type="entry name" value="DD-peptidase/beta-lactamase superfamily"/>
    <property type="match status" value="1"/>
</dbReference>
<dbReference type="EC" id="2.4.1.129" evidence="12"/>
<evidence type="ECO:0000256" key="9">
    <source>
        <dbReference type="ARBA" id="ARBA00023316"/>
    </source>
</evidence>
<dbReference type="Gene3D" id="3.90.1310.10">
    <property type="entry name" value="Penicillin-binding protein 2a (Domain 2)"/>
    <property type="match status" value="1"/>
</dbReference>
<dbReference type="Pfam" id="PF03717">
    <property type="entry name" value="PBP_dimer"/>
    <property type="match status" value="1"/>
</dbReference>
<dbReference type="GO" id="GO:0005886">
    <property type="term" value="C:plasma membrane"/>
    <property type="evidence" value="ECO:0007669"/>
    <property type="project" value="UniProtKB-SubCell"/>
</dbReference>
<dbReference type="GO" id="GO:0071555">
    <property type="term" value="P:cell wall organization"/>
    <property type="evidence" value="ECO:0007669"/>
    <property type="project" value="UniProtKB-KW"/>
</dbReference>
<dbReference type="InterPro" id="IPR012338">
    <property type="entry name" value="Beta-lactam/transpept-like"/>
</dbReference>
<proteinExistence type="predicted"/>
<keyword evidence="8" id="KW-0472">Membrane</keyword>
<dbReference type="GO" id="GO:0008658">
    <property type="term" value="F:penicillin binding"/>
    <property type="evidence" value="ECO:0007669"/>
    <property type="project" value="InterPro"/>
</dbReference>
<dbReference type="InterPro" id="IPR036138">
    <property type="entry name" value="PBP_dimer_sf"/>
</dbReference>
<dbReference type="GO" id="GO:0071972">
    <property type="term" value="F:peptidoglycan L,D-transpeptidase activity"/>
    <property type="evidence" value="ECO:0007669"/>
    <property type="project" value="TreeGrafter"/>
</dbReference>
<dbReference type="InterPro" id="IPR001460">
    <property type="entry name" value="PCN-bd_Tpept"/>
</dbReference>
<accession>A0A7Z7PQD8</accession>
<dbReference type="PANTHER" id="PTHR30627">
    <property type="entry name" value="PEPTIDOGLYCAN D,D-TRANSPEPTIDASE"/>
    <property type="match status" value="1"/>
</dbReference>
<comment type="subcellular location">
    <subcellularLocation>
        <location evidence="2">Cell membrane</location>
    </subcellularLocation>
    <subcellularLocation>
        <location evidence="1">Membrane</location>
        <topology evidence="1">Single-pass membrane protein</topology>
    </subcellularLocation>
</comment>
<dbReference type="Pfam" id="PF00905">
    <property type="entry name" value="Transpeptidase"/>
    <property type="match status" value="1"/>
</dbReference>
<dbReference type="GO" id="GO:0009252">
    <property type="term" value="P:peptidoglycan biosynthetic process"/>
    <property type="evidence" value="ECO:0007669"/>
    <property type="project" value="UniProtKB-KW"/>
</dbReference>
<keyword evidence="3" id="KW-1003">Cell membrane</keyword>
<dbReference type="Proteomes" id="UP000250796">
    <property type="component" value="Chromosome MESINF"/>
</dbReference>
<dbReference type="KEGG" id="minf:MESINF_0222"/>
<dbReference type="GO" id="GO:0008360">
    <property type="term" value="P:regulation of cell shape"/>
    <property type="evidence" value="ECO:0007669"/>
    <property type="project" value="UniProtKB-KW"/>
</dbReference>
<keyword evidence="9" id="KW-0961">Cell wall biogenesis/degradation</keyword>
<feature type="domain" description="Penicillin-binding protein transpeptidase" evidence="10">
    <location>
        <begin position="225"/>
        <end position="545"/>
    </location>
</feature>
<evidence type="ECO:0000256" key="5">
    <source>
        <dbReference type="ARBA" id="ARBA00022960"/>
    </source>
</evidence>
<name>A0A7Z7PQD8_9BACT</name>
<keyword evidence="7" id="KW-1133">Transmembrane helix</keyword>
<gene>
    <name evidence="12" type="ORF">MESINF_0222</name>
</gene>
<keyword evidence="6" id="KW-0573">Peptidoglycan synthesis</keyword>
<dbReference type="InterPro" id="IPR005311">
    <property type="entry name" value="PBP_dimer"/>
</dbReference>
<dbReference type="AlphaFoldDB" id="A0A7Z7PQD8"/>
<evidence type="ECO:0000256" key="8">
    <source>
        <dbReference type="ARBA" id="ARBA00023136"/>
    </source>
</evidence>
<protein>
    <submittedName>
        <fullName evidence="12">Peptidoglycan glycosyltransferase</fullName>
        <ecNumber evidence="12">2.4.1.129</ecNumber>
    </submittedName>
</protein>
<reference evidence="12 13" key="1">
    <citation type="submission" date="2017-01" db="EMBL/GenBank/DDBJ databases">
        <authorList>
            <person name="Erauso G."/>
        </authorList>
    </citation>
    <scope>NUCLEOTIDE SEQUENCE [LARGE SCALE GENOMIC DNA]</scope>
    <source>
        <strain evidence="12">MESINF1</strain>
    </source>
</reference>
<dbReference type="InterPro" id="IPR050515">
    <property type="entry name" value="Beta-lactam/transpept"/>
</dbReference>
<dbReference type="PANTHER" id="PTHR30627:SF2">
    <property type="entry name" value="PEPTIDOGLYCAN D,D-TRANSPEPTIDASE MRDA"/>
    <property type="match status" value="1"/>
</dbReference>
<evidence type="ECO:0000256" key="7">
    <source>
        <dbReference type="ARBA" id="ARBA00022989"/>
    </source>
</evidence>
<evidence type="ECO:0000313" key="13">
    <source>
        <dbReference type="Proteomes" id="UP000250796"/>
    </source>
</evidence>
<keyword evidence="4" id="KW-0812">Transmembrane</keyword>